<feature type="region of interest" description="Disordered" evidence="2">
    <location>
        <begin position="306"/>
        <end position="342"/>
    </location>
</feature>
<dbReference type="Pfam" id="PF05178">
    <property type="entry name" value="Kri1"/>
    <property type="match status" value="1"/>
</dbReference>
<feature type="region of interest" description="Disordered" evidence="2">
    <location>
        <begin position="182"/>
        <end position="209"/>
    </location>
</feature>
<feature type="region of interest" description="Disordered" evidence="2">
    <location>
        <begin position="259"/>
        <end position="290"/>
    </location>
</feature>
<feature type="compositionally biased region" description="Acidic residues" evidence="2">
    <location>
        <begin position="47"/>
        <end position="58"/>
    </location>
</feature>
<feature type="compositionally biased region" description="Gly residues" evidence="2">
    <location>
        <begin position="549"/>
        <end position="561"/>
    </location>
</feature>
<evidence type="ECO:0000313" key="4">
    <source>
        <dbReference type="EMBL" id="CAD8542994.1"/>
    </source>
</evidence>
<dbReference type="GO" id="GO:0005730">
    <property type="term" value="C:nucleolus"/>
    <property type="evidence" value="ECO:0007669"/>
    <property type="project" value="TreeGrafter"/>
</dbReference>
<feature type="region of interest" description="Disordered" evidence="2">
    <location>
        <begin position="533"/>
        <end position="620"/>
    </location>
</feature>
<feature type="compositionally biased region" description="Basic and acidic residues" evidence="2">
    <location>
        <begin position="330"/>
        <end position="342"/>
    </location>
</feature>
<feature type="compositionally biased region" description="Basic and acidic residues" evidence="2">
    <location>
        <begin position="84"/>
        <end position="94"/>
    </location>
</feature>
<dbReference type="GO" id="GO:0030686">
    <property type="term" value="C:90S preribosome"/>
    <property type="evidence" value="ECO:0007669"/>
    <property type="project" value="TreeGrafter"/>
</dbReference>
<dbReference type="AlphaFoldDB" id="A0A7S0J780"/>
<feature type="compositionally biased region" description="Polar residues" evidence="2">
    <location>
        <begin position="580"/>
        <end position="589"/>
    </location>
</feature>
<dbReference type="InterPro" id="IPR024626">
    <property type="entry name" value="Kri1-like_C"/>
</dbReference>
<dbReference type="EMBL" id="HBER01036077">
    <property type="protein sequence ID" value="CAD8542994.1"/>
    <property type="molecule type" value="Transcribed_RNA"/>
</dbReference>
<feature type="compositionally biased region" description="Basic and acidic residues" evidence="2">
    <location>
        <begin position="563"/>
        <end position="579"/>
    </location>
</feature>
<feature type="compositionally biased region" description="Acidic residues" evidence="2">
    <location>
        <begin position="269"/>
        <end position="282"/>
    </location>
</feature>
<protein>
    <recommendedName>
        <fullName evidence="3">Kri1-like C-terminal domain-containing protein</fullName>
    </recommendedName>
</protein>
<gene>
    <name evidence="4" type="ORF">CLEP1334_LOCUS18281</name>
</gene>
<feature type="region of interest" description="Disordered" evidence="2">
    <location>
        <begin position="1"/>
        <end position="20"/>
    </location>
</feature>
<name>A0A7S0J780_9EUKA</name>
<proteinExistence type="inferred from homology"/>
<dbReference type="InterPro" id="IPR018034">
    <property type="entry name" value="Kri1"/>
</dbReference>
<feature type="compositionally biased region" description="Acidic residues" evidence="2">
    <location>
        <begin position="1"/>
        <end position="13"/>
    </location>
</feature>
<organism evidence="4">
    <name type="scientific">Calcidiscus leptoporus</name>
    <dbReference type="NCBI Taxonomy" id="127549"/>
    <lineage>
        <taxon>Eukaryota</taxon>
        <taxon>Haptista</taxon>
        <taxon>Haptophyta</taxon>
        <taxon>Prymnesiophyceae</taxon>
        <taxon>Coccolithales</taxon>
        <taxon>Calcidiscaceae</taxon>
        <taxon>Calcidiscus</taxon>
    </lineage>
</organism>
<feature type="region of interest" description="Disordered" evidence="2">
    <location>
        <begin position="84"/>
        <end position="150"/>
    </location>
</feature>
<reference evidence="4" key="1">
    <citation type="submission" date="2021-01" db="EMBL/GenBank/DDBJ databases">
        <authorList>
            <person name="Corre E."/>
            <person name="Pelletier E."/>
            <person name="Niang G."/>
            <person name="Scheremetjew M."/>
            <person name="Finn R."/>
            <person name="Kale V."/>
            <person name="Holt S."/>
            <person name="Cochrane G."/>
            <person name="Meng A."/>
            <person name="Brown T."/>
            <person name="Cohen L."/>
        </authorList>
    </citation>
    <scope>NUCLEOTIDE SEQUENCE</scope>
    <source>
        <strain evidence="4">RCC1130</strain>
    </source>
</reference>
<sequence length="644" mass="72381">MQLLEEETDEEAQADSLHVNQKYAARFDKRKKAQELARLRELHGDGDGSDESDEDNDGELLTRELDLKVLQTISAIRNRRPEVYEREREFFTHDEDGDDDSDGGGGGERDEEDEKCDASSRPKLTVREHLLEGGADALASDDEDEDATGWRNQRAYRLGYDEEQRKLRTAFMTAEGEKEVVAAAEDEASDDDLVHKREVGEEEKAEKAEEYTSWLKQQLQKKGDIDESTTLRRYMEDTNLDGDEAFLRDYMFGELWKIPANGRAGPSGNEDEEEADGEDGEGEGVAAFSDREDTFERQYNFRYEEPGASHVLSHGRVQDDSVRRQAQQSRKREASAARKEVKAELRKQKEAELRRLKNLKKQEVLDRLSAIKKVSGTDMAEVDLSKDFDPNEWDKRMAEVFDADYYAQADEEFAAAHDQLADAPPPRKGKKRGAKFEDITSELSQLSGDGKSVQHYIDEYYSLDFEDLLGGDVPTRFKYRKVDPTGFGVTDRELLELDERLLSERVPIRVIKRPYGNWDEARLKRRANRKNWEALQEDRRSANAKPAERGGGAATRGGPAGLEGKRKAKQTEGARRRSDQAQGAESMASQAGVKPAMAENGSSHTAAPAKAAGAKAVARKLSDERVAAFATLKRKGGKKKKSAA</sequence>
<evidence type="ECO:0000256" key="1">
    <source>
        <dbReference type="ARBA" id="ARBA00007473"/>
    </source>
</evidence>
<accession>A0A7S0J780</accession>
<dbReference type="Pfam" id="PF12936">
    <property type="entry name" value="Kri1_C"/>
    <property type="match status" value="1"/>
</dbReference>
<dbReference type="GO" id="GO:0000447">
    <property type="term" value="P:endonucleolytic cleavage in ITS1 to separate SSU-rRNA from 5.8S rRNA and LSU-rRNA from tricistronic rRNA transcript (SSU-rRNA, 5.8S rRNA, LSU-rRNA)"/>
    <property type="evidence" value="ECO:0007669"/>
    <property type="project" value="TreeGrafter"/>
</dbReference>
<evidence type="ECO:0000256" key="2">
    <source>
        <dbReference type="SAM" id="MobiDB-lite"/>
    </source>
</evidence>
<feature type="compositionally biased region" description="Basic and acidic residues" evidence="2">
    <location>
        <begin position="192"/>
        <end position="209"/>
    </location>
</feature>
<feature type="compositionally biased region" description="Basic and acidic residues" evidence="2">
    <location>
        <begin position="116"/>
        <end position="131"/>
    </location>
</feature>
<feature type="region of interest" description="Disordered" evidence="2">
    <location>
        <begin position="38"/>
        <end position="59"/>
    </location>
</feature>
<dbReference type="PANTHER" id="PTHR14490">
    <property type="entry name" value="ZINC FINGER, ZZ TYPE"/>
    <property type="match status" value="1"/>
</dbReference>
<evidence type="ECO:0000259" key="3">
    <source>
        <dbReference type="Pfam" id="PF12936"/>
    </source>
</evidence>
<comment type="similarity">
    <text evidence="1">Belongs to the KRI1 family.</text>
</comment>
<feature type="compositionally biased region" description="Low complexity" evidence="2">
    <location>
        <begin position="606"/>
        <end position="616"/>
    </location>
</feature>
<dbReference type="PANTHER" id="PTHR14490:SF5">
    <property type="entry name" value="PROTEIN KRI1 HOMOLOG"/>
    <property type="match status" value="1"/>
</dbReference>
<feature type="domain" description="Kri1-like C-terminal" evidence="3">
    <location>
        <begin position="451"/>
        <end position="529"/>
    </location>
</feature>